<keyword evidence="5" id="KW-1185">Reference proteome</keyword>
<accession>A0ABU9AXM6</accession>
<dbReference type="Gene3D" id="1.10.1740.10">
    <property type="match status" value="1"/>
</dbReference>
<dbReference type="PANTHER" id="PTHR47756:SF2">
    <property type="entry name" value="BLL6612 PROTEIN"/>
    <property type="match status" value="1"/>
</dbReference>
<dbReference type="InterPro" id="IPR013324">
    <property type="entry name" value="RNA_pol_sigma_r3/r4-like"/>
</dbReference>
<dbReference type="Proteomes" id="UP001371305">
    <property type="component" value="Unassembled WGS sequence"/>
</dbReference>
<dbReference type="PANTHER" id="PTHR47756">
    <property type="entry name" value="BLL6612 PROTEIN-RELATED"/>
    <property type="match status" value="1"/>
</dbReference>
<dbReference type="Pfam" id="PF04542">
    <property type="entry name" value="Sigma70_r2"/>
    <property type="match status" value="1"/>
</dbReference>
<dbReference type="Pfam" id="PF08281">
    <property type="entry name" value="Sigma70_r4_2"/>
    <property type="match status" value="1"/>
</dbReference>
<feature type="domain" description="DUF6596" evidence="3">
    <location>
        <begin position="188"/>
        <end position="289"/>
    </location>
</feature>
<dbReference type="InterPro" id="IPR007627">
    <property type="entry name" value="RNA_pol_sigma70_r2"/>
</dbReference>
<dbReference type="InterPro" id="IPR014284">
    <property type="entry name" value="RNA_pol_sigma-70_dom"/>
</dbReference>
<feature type="domain" description="RNA polymerase sigma factor 70 region 4 type 2" evidence="2">
    <location>
        <begin position="119"/>
        <end position="170"/>
    </location>
</feature>
<evidence type="ECO:0000259" key="1">
    <source>
        <dbReference type="Pfam" id="PF04542"/>
    </source>
</evidence>
<evidence type="ECO:0000259" key="3">
    <source>
        <dbReference type="Pfam" id="PF20239"/>
    </source>
</evidence>
<dbReference type="Pfam" id="PF20239">
    <property type="entry name" value="DUF6596"/>
    <property type="match status" value="1"/>
</dbReference>
<dbReference type="InterPro" id="IPR013325">
    <property type="entry name" value="RNA_pol_sigma_r2"/>
</dbReference>
<evidence type="ECO:0000313" key="4">
    <source>
        <dbReference type="EMBL" id="MEK7952514.1"/>
    </source>
</evidence>
<proteinExistence type="predicted"/>
<dbReference type="InterPro" id="IPR013249">
    <property type="entry name" value="RNA_pol_sigma70_r4_t2"/>
</dbReference>
<name>A0ABU9AXM6_9BACT</name>
<reference evidence="4 5" key="1">
    <citation type="submission" date="2024-04" db="EMBL/GenBank/DDBJ databases">
        <title>Luteolibacter sp. isolated from soil.</title>
        <authorList>
            <person name="An J."/>
        </authorList>
    </citation>
    <scope>NUCLEOTIDE SEQUENCE [LARGE SCALE GENOMIC DNA]</scope>
    <source>
        <strain evidence="4 5">Y139</strain>
    </source>
</reference>
<evidence type="ECO:0000313" key="5">
    <source>
        <dbReference type="Proteomes" id="UP001371305"/>
    </source>
</evidence>
<dbReference type="SUPFAM" id="SSF88946">
    <property type="entry name" value="Sigma2 domain of RNA polymerase sigma factors"/>
    <property type="match status" value="1"/>
</dbReference>
<dbReference type="NCBIfam" id="TIGR02937">
    <property type="entry name" value="sigma70-ECF"/>
    <property type="match status" value="1"/>
</dbReference>
<protein>
    <submittedName>
        <fullName evidence="4">Sigma-70 family RNA polymerase sigma factor</fullName>
    </submittedName>
</protein>
<feature type="domain" description="RNA polymerase sigma-70 region 2" evidence="1">
    <location>
        <begin position="25"/>
        <end position="84"/>
    </location>
</feature>
<organism evidence="4 5">
    <name type="scientific">Luteolibacter soli</name>
    <dbReference type="NCBI Taxonomy" id="3135280"/>
    <lineage>
        <taxon>Bacteria</taxon>
        <taxon>Pseudomonadati</taxon>
        <taxon>Verrucomicrobiota</taxon>
        <taxon>Verrucomicrobiia</taxon>
        <taxon>Verrucomicrobiales</taxon>
        <taxon>Verrucomicrobiaceae</taxon>
        <taxon>Luteolibacter</taxon>
    </lineage>
</organism>
<dbReference type="RefSeq" id="WP_341406270.1">
    <property type="nucleotide sequence ID" value="NZ_JBBUKT010000007.1"/>
</dbReference>
<gene>
    <name evidence="4" type="ORF">WKV53_18520</name>
</gene>
<dbReference type="EMBL" id="JBBUKT010000007">
    <property type="protein sequence ID" value="MEK7952514.1"/>
    <property type="molecule type" value="Genomic_DNA"/>
</dbReference>
<dbReference type="InterPro" id="IPR046531">
    <property type="entry name" value="DUF6596"/>
</dbReference>
<dbReference type="SUPFAM" id="SSF88659">
    <property type="entry name" value="Sigma3 and sigma4 domains of RNA polymerase sigma factors"/>
    <property type="match status" value="1"/>
</dbReference>
<evidence type="ECO:0000259" key="2">
    <source>
        <dbReference type="Pfam" id="PF08281"/>
    </source>
</evidence>
<sequence length="427" mass="47575">MSAMPSPEIPKLAEHLFRQEAGKMVSALTGIFGVHRLQLAEDVVQESLIRALQTWPYYGVPANPAAWLMQTAKNRALDLLRREKFFNDKQDEIAASLERLPEEGPQFDDEIRDHRLRLIFTCCHPQIPHDDRTLLALKTLCGFGIPEIASAFLASEAAVAKRLTRAKQKIQDLQIPYEIPAGNDLAERLDAVLQVIYLLFNEGYKASSGDALVRADLCEEAIRLAGHLAEHPRTDSPRVHALTALMLLNASRLPARESPEGELLTLERQDRGKWDREKVVRGMMHLAQATKGDTLSEYHLQAGIAACHATAPNDASTDWPRILLHYDHWVAMSRSPLVALNRAVAVSKVHGPEAALEAIAGIPDRRLLESYHLYHSVLGDLAQRLGRDHEAADHFRQAIRQTSVEAERVFLTEKLNGCVREGEPAAG</sequence>
<comment type="caution">
    <text evidence="4">The sequence shown here is derived from an EMBL/GenBank/DDBJ whole genome shotgun (WGS) entry which is preliminary data.</text>
</comment>